<dbReference type="InterPro" id="IPR052158">
    <property type="entry name" value="INH-QAR"/>
</dbReference>
<evidence type="ECO:0000259" key="1">
    <source>
        <dbReference type="Pfam" id="PF01965"/>
    </source>
</evidence>
<dbReference type="AlphaFoldDB" id="A0AAN6V643"/>
<reference evidence="2" key="1">
    <citation type="journal article" date="2023" name="Mol. Phylogenet. Evol.">
        <title>Genome-scale phylogeny and comparative genomics of the fungal order Sordariales.</title>
        <authorList>
            <person name="Hensen N."/>
            <person name="Bonometti L."/>
            <person name="Westerberg I."/>
            <person name="Brannstrom I.O."/>
            <person name="Guillou S."/>
            <person name="Cros-Aarteil S."/>
            <person name="Calhoun S."/>
            <person name="Haridas S."/>
            <person name="Kuo A."/>
            <person name="Mondo S."/>
            <person name="Pangilinan J."/>
            <person name="Riley R."/>
            <person name="LaButti K."/>
            <person name="Andreopoulos B."/>
            <person name="Lipzen A."/>
            <person name="Chen C."/>
            <person name="Yan M."/>
            <person name="Daum C."/>
            <person name="Ng V."/>
            <person name="Clum A."/>
            <person name="Steindorff A."/>
            <person name="Ohm R.A."/>
            <person name="Martin F."/>
            <person name="Silar P."/>
            <person name="Natvig D.O."/>
            <person name="Lalanne C."/>
            <person name="Gautier V."/>
            <person name="Ament-Velasquez S.L."/>
            <person name="Kruys A."/>
            <person name="Hutchinson M.I."/>
            <person name="Powell A.J."/>
            <person name="Barry K."/>
            <person name="Miller A.N."/>
            <person name="Grigoriev I.V."/>
            <person name="Debuchy R."/>
            <person name="Gladieux P."/>
            <person name="Hiltunen Thoren M."/>
            <person name="Johannesson H."/>
        </authorList>
    </citation>
    <scope>NUCLEOTIDE SEQUENCE</scope>
    <source>
        <strain evidence="2">CBS 141.50</strain>
    </source>
</reference>
<dbReference type="PANTHER" id="PTHR43130">
    <property type="entry name" value="ARAC-FAMILY TRANSCRIPTIONAL REGULATOR"/>
    <property type="match status" value="1"/>
</dbReference>
<organism evidence="2 3">
    <name type="scientific">Dichotomopilus funicola</name>
    <dbReference type="NCBI Taxonomy" id="1934379"/>
    <lineage>
        <taxon>Eukaryota</taxon>
        <taxon>Fungi</taxon>
        <taxon>Dikarya</taxon>
        <taxon>Ascomycota</taxon>
        <taxon>Pezizomycotina</taxon>
        <taxon>Sordariomycetes</taxon>
        <taxon>Sordariomycetidae</taxon>
        <taxon>Sordariales</taxon>
        <taxon>Chaetomiaceae</taxon>
        <taxon>Dichotomopilus</taxon>
    </lineage>
</organism>
<accession>A0AAN6V643</accession>
<dbReference type="InterPro" id="IPR002818">
    <property type="entry name" value="DJ-1/PfpI"/>
</dbReference>
<dbReference type="Proteomes" id="UP001302676">
    <property type="component" value="Unassembled WGS sequence"/>
</dbReference>
<sequence>MAVIESRPKIRIGVFIPTDCQLLDMACVDIFGTMSYEYLTIVKDLVPGPLMNLAPSVEISCNYSPTFPVILHISVVQPGELIRLTSSASVACTHHFSDPKMQPGMLDIVFVPGPDPAVDYSNLKDALDWLTAHAAHPGTDILSVCTGAYLCGAAGVFNGKKASGPRGVQGDLEKKFPDVKWVGGVTNGNDLVAAYARTTSRFPGPVVELALMATDTGDRAQRYDTGKTAVTLGVLWQVLKAMLMGVGKTKEA</sequence>
<dbReference type="GeneID" id="87813488"/>
<dbReference type="RefSeq" id="XP_062638106.1">
    <property type="nucleotide sequence ID" value="XM_062776875.1"/>
</dbReference>
<dbReference type="InterPro" id="IPR029062">
    <property type="entry name" value="Class_I_gatase-like"/>
</dbReference>
<proteinExistence type="predicted"/>
<gene>
    <name evidence="2" type="ORF">C8A04DRAFT_11198</name>
</gene>
<dbReference type="Gene3D" id="3.40.50.880">
    <property type="match status" value="1"/>
</dbReference>
<dbReference type="EMBL" id="MU853574">
    <property type="protein sequence ID" value="KAK4144735.1"/>
    <property type="molecule type" value="Genomic_DNA"/>
</dbReference>
<dbReference type="PANTHER" id="PTHR43130:SF7">
    <property type="entry name" value="DJ-1_PFPI DOMAIN-CONTAINING PROTEIN"/>
    <property type="match status" value="1"/>
</dbReference>
<name>A0AAN6V643_9PEZI</name>
<comment type="caution">
    <text evidence="2">The sequence shown here is derived from an EMBL/GenBank/DDBJ whole genome shotgun (WGS) entry which is preliminary data.</text>
</comment>
<dbReference type="SUPFAM" id="SSF52317">
    <property type="entry name" value="Class I glutamine amidotransferase-like"/>
    <property type="match status" value="1"/>
</dbReference>
<reference evidence="2" key="2">
    <citation type="submission" date="2023-05" db="EMBL/GenBank/DDBJ databases">
        <authorList>
            <consortium name="Lawrence Berkeley National Laboratory"/>
            <person name="Steindorff A."/>
            <person name="Hensen N."/>
            <person name="Bonometti L."/>
            <person name="Westerberg I."/>
            <person name="Brannstrom I.O."/>
            <person name="Guillou S."/>
            <person name="Cros-Aarteil S."/>
            <person name="Calhoun S."/>
            <person name="Haridas S."/>
            <person name="Kuo A."/>
            <person name="Mondo S."/>
            <person name="Pangilinan J."/>
            <person name="Riley R."/>
            <person name="Labutti K."/>
            <person name="Andreopoulos B."/>
            <person name="Lipzen A."/>
            <person name="Chen C."/>
            <person name="Yanf M."/>
            <person name="Daum C."/>
            <person name="Ng V."/>
            <person name="Clum A."/>
            <person name="Ohm R."/>
            <person name="Martin F."/>
            <person name="Silar P."/>
            <person name="Natvig D."/>
            <person name="Lalanne C."/>
            <person name="Gautier V."/>
            <person name="Ament-Velasquez S.L."/>
            <person name="Kruys A."/>
            <person name="Hutchinson M.I."/>
            <person name="Powell A.J."/>
            <person name="Barry K."/>
            <person name="Miller A.N."/>
            <person name="Grigoriev I.V."/>
            <person name="Debuchy R."/>
            <person name="Gladieux P."/>
            <person name="Thoren M.H."/>
            <person name="Johannesson H."/>
        </authorList>
    </citation>
    <scope>NUCLEOTIDE SEQUENCE</scope>
    <source>
        <strain evidence="2">CBS 141.50</strain>
    </source>
</reference>
<keyword evidence="3" id="KW-1185">Reference proteome</keyword>
<evidence type="ECO:0000313" key="3">
    <source>
        <dbReference type="Proteomes" id="UP001302676"/>
    </source>
</evidence>
<feature type="domain" description="DJ-1/PfpI" evidence="1">
    <location>
        <begin position="75"/>
        <end position="196"/>
    </location>
</feature>
<evidence type="ECO:0000313" key="2">
    <source>
        <dbReference type="EMBL" id="KAK4144735.1"/>
    </source>
</evidence>
<dbReference type="Pfam" id="PF01965">
    <property type="entry name" value="DJ-1_PfpI"/>
    <property type="match status" value="1"/>
</dbReference>
<protein>
    <recommendedName>
        <fullName evidence="1">DJ-1/PfpI domain-containing protein</fullName>
    </recommendedName>
</protein>